<name>A0A9W9AG28_9AGAR</name>
<accession>A0A9W9AG28</accession>
<feature type="region of interest" description="Disordered" evidence="2">
    <location>
        <begin position="1"/>
        <end position="23"/>
    </location>
</feature>
<comment type="caution">
    <text evidence="3">The sequence shown here is derived from an EMBL/GenBank/DDBJ whole genome shotgun (WGS) entry which is preliminary data.</text>
</comment>
<dbReference type="InterPro" id="IPR035426">
    <property type="entry name" value="Gemin2/Brr1"/>
</dbReference>
<evidence type="ECO:0000313" key="3">
    <source>
        <dbReference type="EMBL" id="KAJ4481766.1"/>
    </source>
</evidence>
<reference evidence="3" key="2">
    <citation type="journal article" date="2023" name="Proc. Natl. Acad. Sci. U.S.A.">
        <title>A global phylogenomic analysis of the shiitake genus Lentinula.</title>
        <authorList>
            <person name="Sierra-Patev S."/>
            <person name="Min B."/>
            <person name="Naranjo-Ortiz M."/>
            <person name="Looney B."/>
            <person name="Konkel Z."/>
            <person name="Slot J.C."/>
            <person name="Sakamoto Y."/>
            <person name="Steenwyk J.L."/>
            <person name="Rokas A."/>
            <person name="Carro J."/>
            <person name="Camarero S."/>
            <person name="Ferreira P."/>
            <person name="Molpeceres G."/>
            <person name="Ruiz-Duenas F.J."/>
            <person name="Serrano A."/>
            <person name="Henrissat B."/>
            <person name="Drula E."/>
            <person name="Hughes K.W."/>
            <person name="Mata J.L."/>
            <person name="Ishikawa N.K."/>
            <person name="Vargas-Isla R."/>
            <person name="Ushijima S."/>
            <person name="Smith C.A."/>
            <person name="Donoghue J."/>
            <person name="Ahrendt S."/>
            <person name="Andreopoulos W."/>
            <person name="He G."/>
            <person name="LaButti K."/>
            <person name="Lipzen A."/>
            <person name="Ng V."/>
            <person name="Riley R."/>
            <person name="Sandor L."/>
            <person name="Barry K."/>
            <person name="Martinez A.T."/>
            <person name="Xiao Y."/>
            <person name="Gibbons J.G."/>
            <person name="Terashima K."/>
            <person name="Grigoriev I.V."/>
            <person name="Hibbett D."/>
        </authorList>
    </citation>
    <scope>NUCLEOTIDE SEQUENCE</scope>
    <source>
        <strain evidence="3">Sp2 HRB7682 ss15</strain>
    </source>
</reference>
<protein>
    <submittedName>
        <fullName evidence="3">Uncharacterized protein</fullName>
    </submittedName>
</protein>
<evidence type="ECO:0000256" key="2">
    <source>
        <dbReference type="SAM" id="MobiDB-lite"/>
    </source>
</evidence>
<dbReference type="GO" id="GO:0005634">
    <property type="term" value="C:nucleus"/>
    <property type="evidence" value="ECO:0007669"/>
    <property type="project" value="TreeGrafter"/>
</dbReference>
<evidence type="ECO:0000256" key="1">
    <source>
        <dbReference type="ARBA" id="ARBA00025758"/>
    </source>
</evidence>
<organism evidence="3 4">
    <name type="scientific">Lentinula lateritia</name>
    <dbReference type="NCBI Taxonomy" id="40482"/>
    <lineage>
        <taxon>Eukaryota</taxon>
        <taxon>Fungi</taxon>
        <taxon>Dikarya</taxon>
        <taxon>Basidiomycota</taxon>
        <taxon>Agaricomycotina</taxon>
        <taxon>Agaricomycetes</taxon>
        <taxon>Agaricomycetidae</taxon>
        <taxon>Agaricales</taxon>
        <taxon>Marasmiineae</taxon>
        <taxon>Omphalotaceae</taxon>
        <taxon>Lentinula</taxon>
    </lineage>
</organism>
<dbReference type="AlphaFoldDB" id="A0A9W9AG28"/>
<evidence type="ECO:0000313" key="4">
    <source>
        <dbReference type="Proteomes" id="UP001150238"/>
    </source>
</evidence>
<gene>
    <name evidence="3" type="ORF">C8J55DRAFT_474269</name>
</gene>
<dbReference type="PANTHER" id="PTHR12794:SF0">
    <property type="entry name" value="GEM-ASSOCIATED PROTEIN 2"/>
    <property type="match status" value="1"/>
</dbReference>
<dbReference type="Gene3D" id="1.20.58.1070">
    <property type="match status" value="1"/>
</dbReference>
<proteinExistence type="inferred from homology"/>
<sequence>MNNLKRKRGDSDDIDDENPSFGKQILPVANLPNTFDGIPGDGMEYLFTVRRDARLLPHVVRVANPFQVEQPSLPPPRSLETTHPSLPSNEWRFLFEIRFRNLRKNIMQFTNSSVSNSKILMPELKDRSAWWDFLAGKPESVWNPTKKPKALKQKKFGRGMRAFHDDATALDYNGVSTHDGEVISQPVGMQSATPAQHDDNKARLESPLPPCKPVLPTPLLLGQIDDRTALHLLMYFTYWINQHLVEDRQPPFPRLTQAHFQWIFALLARVGEHISADDMNLLRNLTRACIALLKVMICERTSNKAHSGDKMIRKELKDQEDNGEEHEGGYSDEQASSWMIISIVIAIWGQRDLWMDAEDMLNSLSNAK</sequence>
<reference evidence="3" key="1">
    <citation type="submission" date="2022-08" db="EMBL/GenBank/DDBJ databases">
        <authorList>
            <consortium name="DOE Joint Genome Institute"/>
            <person name="Min B."/>
            <person name="Riley R."/>
            <person name="Sierra-Patev S."/>
            <person name="Naranjo-Ortiz M."/>
            <person name="Looney B."/>
            <person name="Konkel Z."/>
            <person name="Slot J.C."/>
            <person name="Sakamoto Y."/>
            <person name="Steenwyk J.L."/>
            <person name="Rokas A."/>
            <person name="Carro J."/>
            <person name="Camarero S."/>
            <person name="Ferreira P."/>
            <person name="Molpeceres G."/>
            <person name="Ruiz-Duenas F.J."/>
            <person name="Serrano A."/>
            <person name="Henrissat B."/>
            <person name="Drula E."/>
            <person name="Hughes K.W."/>
            <person name="Mata J.L."/>
            <person name="Ishikawa N.K."/>
            <person name="Vargas-Isla R."/>
            <person name="Ushijima S."/>
            <person name="Smith C.A."/>
            <person name="Ahrendt S."/>
            <person name="Andreopoulos W."/>
            <person name="He G."/>
            <person name="Labutti K."/>
            <person name="Lipzen A."/>
            <person name="Ng V."/>
            <person name="Sandor L."/>
            <person name="Barry K."/>
            <person name="Martinez A.T."/>
            <person name="Xiao Y."/>
            <person name="Gibbons J.G."/>
            <person name="Terashima K."/>
            <person name="Hibbett D.S."/>
            <person name="Grigoriev I.V."/>
        </authorList>
    </citation>
    <scope>NUCLEOTIDE SEQUENCE</scope>
    <source>
        <strain evidence="3">Sp2 HRB7682 ss15</strain>
    </source>
</reference>
<dbReference type="PANTHER" id="PTHR12794">
    <property type="entry name" value="GEMIN2"/>
    <property type="match status" value="1"/>
</dbReference>
<comment type="similarity">
    <text evidence="1">Belongs to the gemin-2 family.</text>
</comment>
<dbReference type="EMBL" id="JANVFS010000014">
    <property type="protein sequence ID" value="KAJ4481766.1"/>
    <property type="molecule type" value="Genomic_DNA"/>
</dbReference>
<dbReference type="Pfam" id="PF04938">
    <property type="entry name" value="SIP1"/>
    <property type="match status" value="1"/>
</dbReference>
<dbReference type="GO" id="GO:0032797">
    <property type="term" value="C:SMN complex"/>
    <property type="evidence" value="ECO:0007669"/>
    <property type="project" value="TreeGrafter"/>
</dbReference>
<dbReference type="GO" id="GO:0000387">
    <property type="term" value="P:spliceosomal snRNP assembly"/>
    <property type="evidence" value="ECO:0007669"/>
    <property type="project" value="InterPro"/>
</dbReference>
<dbReference type="Proteomes" id="UP001150238">
    <property type="component" value="Unassembled WGS sequence"/>
</dbReference>